<dbReference type="InterPro" id="IPR037219">
    <property type="entry name" value="Peptidase_M41-like"/>
</dbReference>
<comment type="caution">
    <text evidence="2">The sequence shown here is derived from an EMBL/GenBank/DDBJ whole genome shotgun (WGS) entry which is preliminary data.</text>
</comment>
<proteinExistence type="predicted"/>
<organism evidence="2 3">
    <name type="scientific">Rhizobium grahamii</name>
    <dbReference type="NCBI Taxonomy" id="1120045"/>
    <lineage>
        <taxon>Bacteria</taxon>
        <taxon>Pseudomonadati</taxon>
        <taxon>Pseudomonadota</taxon>
        <taxon>Alphaproteobacteria</taxon>
        <taxon>Hyphomicrobiales</taxon>
        <taxon>Rhizobiaceae</taxon>
        <taxon>Rhizobium/Agrobacterium group</taxon>
        <taxon>Rhizobium</taxon>
    </lineage>
</organism>
<protein>
    <recommendedName>
        <fullName evidence="1">Peptidase M41 domain-containing protein</fullName>
    </recommendedName>
</protein>
<sequence length="119" mass="13042">MLLGGKAAEKVVLDEMYTGSGGVEGSDLHRAADIATILIATHGVQGLGFSSFTGSRDLERLRRSDPVLRQRVERLLAEELARAEDIIRERWADVMRIAEAVMEQEVLSGEVVPKLILGQ</sequence>
<dbReference type="Pfam" id="PF01434">
    <property type="entry name" value="Peptidase_M41"/>
    <property type="match status" value="1"/>
</dbReference>
<reference evidence="2 3" key="1">
    <citation type="submission" date="2017-03" db="EMBL/GenBank/DDBJ databases">
        <title>Genome analysis of Rhizobial strains effectives or ineffectives for nitrogen fixation isolated from bean seeds.</title>
        <authorList>
            <person name="Peralta H."/>
            <person name="Aguilar-Vera A."/>
            <person name="Mora Y."/>
            <person name="Vargas-Lagunas C."/>
            <person name="Girard L."/>
            <person name="Mora J."/>
        </authorList>
    </citation>
    <scope>NUCLEOTIDE SEQUENCE [LARGE SCALE GENOMIC DNA]</scope>
    <source>
        <strain evidence="2 3">CCGM3</strain>
    </source>
</reference>
<dbReference type="Gene3D" id="1.20.58.760">
    <property type="entry name" value="Peptidase M41"/>
    <property type="match status" value="1"/>
</dbReference>
<evidence type="ECO:0000313" key="3">
    <source>
        <dbReference type="Proteomes" id="UP000254939"/>
    </source>
</evidence>
<dbReference type="AlphaFoldDB" id="A0A370KUG2"/>
<dbReference type="GO" id="GO:0004176">
    <property type="term" value="F:ATP-dependent peptidase activity"/>
    <property type="evidence" value="ECO:0007669"/>
    <property type="project" value="InterPro"/>
</dbReference>
<feature type="domain" description="Peptidase M41" evidence="1">
    <location>
        <begin position="1"/>
        <end position="112"/>
    </location>
</feature>
<dbReference type="GO" id="GO:0006508">
    <property type="term" value="P:proteolysis"/>
    <property type="evidence" value="ECO:0007669"/>
    <property type="project" value="InterPro"/>
</dbReference>
<evidence type="ECO:0000313" key="2">
    <source>
        <dbReference type="EMBL" id="RDJ13914.1"/>
    </source>
</evidence>
<dbReference type="GO" id="GO:0005524">
    <property type="term" value="F:ATP binding"/>
    <property type="evidence" value="ECO:0007669"/>
    <property type="project" value="InterPro"/>
</dbReference>
<evidence type="ECO:0000259" key="1">
    <source>
        <dbReference type="Pfam" id="PF01434"/>
    </source>
</evidence>
<dbReference type="EMBL" id="NAAC01000007">
    <property type="protein sequence ID" value="RDJ13914.1"/>
    <property type="molecule type" value="Genomic_DNA"/>
</dbReference>
<dbReference type="GO" id="GO:0004222">
    <property type="term" value="F:metalloendopeptidase activity"/>
    <property type="evidence" value="ECO:0007669"/>
    <property type="project" value="InterPro"/>
</dbReference>
<accession>A0A370KUG2</accession>
<name>A0A370KUG2_9HYPH</name>
<gene>
    <name evidence="2" type="ORF">B5K06_08040</name>
</gene>
<dbReference type="InterPro" id="IPR000642">
    <property type="entry name" value="Peptidase_M41"/>
</dbReference>
<dbReference type="OrthoDB" id="9809379at2"/>
<dbReference type="SUPFAM" id="SSF140990">
    <property type="entry name" value="FtsH protease domain-like"/>
    <property type="match status" value="1"/>
</dbReference>
<dbReference type="Proteomes" id="UP000254939">
    <property type="component" value="Unassembled WGS sequence"/>
</dbReference>